<evidence type="ECO:0000313" key="8">
    <source>
        <dbReference type="Proteomes" id="UP000011626"/>
    </source>
</evidence>
<feature type="transmembrane region" description="Helical" evidence="6">
    <location>
        <begin position="20"/>
        <end position="42"/>
    </location>
</feature>
<dbReference type="eggNOG" id="arCOG00261">
    <property type="taxonomic scope" value="Archaea"/>
</dbReference>
<feature type="transmembrane region" description="Helical" evidence="6">
    <location>
        <begin position="80"/>
        <end position="103"/>
    </location>
</feature>
<feature type="transmembrane region" description="Helical" evidence="6">
    <location>
        <begin position="165"/>
        <end position="183"/>
    </location>
</feature>
<keyword evidence="8" id="KW-1185">Reference proteome</keyword>
<dbReference type="AlphaFoldDB" id="M0CG86"/>
<keyword evidence="2" id="KW-1003">Cell membrane</keyword>
<evidence type="ECO:0000256" key="6">
    <source>
        <dbReference type="SAM" id="Phobius"/>
    </source>
</evidence>
<dbReference type="STRING" id="797114.C475_17273"/>
<evidence type="ECO:0000256" key="2">
    <source>
        <dbReference type="ARBA" id="ARBA00022475"/>
    </source>
</evidence>
<keyword evidence="4 6" id="KW-1133">Transmembrane helix</keyword>
<evidence type="ECO:0000256" key="5">
    <source>
        <dbReference type="ARBA" id="ARBA00023136"/>
    </source>
</evidence>
<comment type="subcellular location">
    <subcellularLocation>
        <location evidence="1">Cell membrane</location>
        <topology evidence="1">Multi-pass membrane protein</topology>
    </subcellularLocation>
</comment>
<dbReference type="GO" id="GO:0005886">
    <property type="term" value="C:plasma membrane"/>
    <property type="evidence" value="ECO:0007669"/>
    <property type="project" value="UniProtKB-SubCell"/>
</dbReference>
<dbReference type="CDD" id="cd06580">
    <property type="entry name" value="TM_PBP1_transp_TpRbsC_like"/>
    <property type="match status" value="1"/>
</dbReference>
<feature type="transmembrane region" description="Helical" evidence="6">
    <location>
        <begin position="110"/>
        <end position="129"/>
    </location>
</feature>
<evidence type="ECO:0000256" key="1">
    <source>
        <dbReference type="ARBA" id="ARBA00004651"/>
    </source>
</evidence>
<evidence type="ECO:0000256" key="4">
    <source>
        <dbReference type="ARBA" id="ARBA00022989"/>
    </source>
</evidence>
<proteinExistence type="predicted"/>
<dbReference type="InterPro" id="IPR001851">
    <property type="entry name" value="ABC_transp_permease"/>
</dbReference>
<keyword evidence="3 6" id="KW-0812">Transmembrane</keyword>
<dbReference type="Pfam" id="PF02653">
    <property type="entry name" value="BPD_transp_2"/>
    <property type="match status" value="1"/>
</dbReference>
<comment type="caution">
    <text evidence="7">The sequence shown here is derived from an EMBL/GenBank/DDBJ whole genome shotgun (WGS) entry which is preliminary data.</text>
</comment>
<dbReference type="PANTHER" id="PTHR43370:SF2">
    <property type="entry name" value="ABC TRANSPORTER PERMEASE PROTEIN"/>
    <property type="match status" value="1"/>
</dbReference>
<evidence type="ECO:0000256" key="3">
    <source>
        <dbReference type="ARBA" id="ARBA00022692"/>
    </source>
</evidence>
<dbReference type="Proteomes" id="UP000011626">
    <property type="component" value="Unassembled WGS sequence"/>
</dbReference>
<dbReference type="EMBL" id="AOIU01000036">
    <property type="protein sequence ID" value="ELZ22285.1"/>
    <property type="molecule type" value="Genomic_DNA"/>
</dbReference>
<dbReference type="GO" id="GO:0022857">
    <property type="term" value="F:transmembrane transporter activity"/>
    <property type="evidence" value="ECO:0007669"/>
    <property type="project" value="InterPro"/>
</dbReference>
<dbReference type="PATRIC" id="fig|797114.5.peg.3518"/>
<feature type="transmembrane region" description="Helical" evidence="6">
    <location>
        <begin position="213"/>
        <end position="232"/>
    </location>
</feature>
<gene>
    <name evidence="7" type="ORF">C475_17273</name>
</gene>
<feature type="transmembrane region" description="Helical" evidence="6">
    <location>
        <begin position="54"/>
        <end position="74"/>
    </location>
</feature>
<sequence>MRPDVAPTVTAAAVDGRWGLMVGFAAGLLDAAVRASTVFIFAALGEIISERGGVLNLGVEGMMLVGALGGFATTVVTGSYWLGFAAGMALGAALALIHAFLCITLKSSQVISGVMLTLLGTGLTTYFGTDWVNRSIDGFPQMTLPVVGQYLVEIPVVGEALFRSTAPDFIALALVPTVWWFLFRTNLGLEVISVGEDPETADTMGVDVFKMRYLCVLLGGAFAGAAGAHLSLAFSQLWATGMVAGRGWIAVALVIFAQWRPERALVGAYLFGLLDALQLRSQGIDLALDAGSPLAGVVNPALELLMHPTIMSTYPYLATIVVLVVTVVRFDDSRLGAPSALLEPYSRETD</sequence>
<protein>
    <submittedName>
        <fullName evidence="7">Sugar ABC transporter permease</fullName>
    </submittedName>
</protein>
<organism evidence="7 8">
    <name type="scientific">Halosimplex carlsbadense 2-9-1</name>
    <dbReference type="NCBI Taxonomy" id="797114"/>
    <lineage>
        <taxon>Archaea</taxon>
        <taxon>Methanobacteriati</taxon>
        <taxon>Methanobacteriota</taxon>
        <taxon>Stenosarchaea group</taxon>
        <taxon>Halobacteria</taxon>
        <taxon>Halobacteriales</taxon>
        <taxon>Haloarculaceae</taxon>
        <taxon>Halosimplex</taxon>
    </lineage>
</organism>
<keyword evidence="5 6" id="KW-0472">Membrane</keyword>
<reference evidence="7 8" key="1">
    <citation type="journal article" date="2014" name="PLoS Genet.">
        <title>Phylogenetically driven sequencing of extremely halophilic archaea reveals strategies for static and dynamic osmo-response.</title>
        <authorList>
            <person name="Becker E.A."/>
            <person name="Seitzer P.M."/>
            <person name="Tritt A."/>
            <person name="Larsen D."/>
            <person name="Krusor M."/>
            <person name="Yao A.I."/>
            <person name="Wu D."/>
            <person name="Madern D."/>
            <person name="Eisen J.A."/>
            <person name="Darling A.E."/>
            <person name="Facciotti M.T."/>
        </authorList>
    </citation>
    <scope>NUCLEOTIDE SEQUENCE [LARGE SCALE GENOMIC DNA]</scope>
    <source>
        <strain evidence="7 8">2-9-1</strain>
    </source>
</reference>
<feature type="transmembrane region" description="Helical" evidence="6">
    <location>
        <begin position="304"/>
        <end position="328"/>
    </location>
</feature>
<accession>M0CG86</accession>
<name>M0CG86_9EURY</name>
<dbReference type="PANTHER" id="PTHR43370">
    <property type="entry name" value="SUGAR ABC TRANSPORTER INTEGRAL MEMBRANE PROTEIN-RELATED"/>
    <property type="match status" value="1"/>
</dbReference>
<evidence type="ECO:0000313" key="7">
    <source>
        <dbReference type="EMBL" id="ELZ22285.1"/>
    </source>
</evidence>